<evidence type="ECO:0000313" key="1">
    <source>
        <dbReference type="EMBL" id="GIY46124.1"/>
    </source>
</evidence>
<name>A0AAV4TK63_CAEEX</name>
<reference evidence="1 2" key="1">
    <citation type="submission" date="2021-06" db="EMBL/GenBank/DDBJ databases">
        <title>Caerostris extrusa draft genome.</title>
        <authorList>
            <person name="Kono N."/>
            <person name="Arakawa K."/>
        </authorList>
    </citation>
    <scope>NUCLEOTIDE SEQUENCE [LARGE SCALE GENOMIC DNA]</scope>
</reference>
<accession>A0AAV4TK63</accession>
<keyword evidence="2" id="KW-1185">Reference proteome</keyword>
<organism evidence="1 2">
    <name type="scientific">Caerostris extrusa</name>
    <name type="common">Bark spider</name>
    <name type="synonym">Caerostris bankana</name>
    <dbReference type="NCBI Taxonomy" id="172846"/>
    <lineage>
        <taxon>Eukaryota</taxon>
        <taxon>Metazoa</taxon>
        <taxon>Ecdysozoa</taxon>
        <taxon>Arthropoda</taxon>
        <taxon>Chelicerata</taxon>
        <taxon>Arachnida</taxon>
        <taxon>Araneae</taxon>
        <taxon>Araneomorphae</taxon>
        <taxon>Entelegynae</taxon>
        <taxon>Araneoidea</taxon>
        <taxon>Araneidae</taxon>
        <taxon>Caerostris</taxon>
    </lineage>
</organism>
<evidence type="ECO:0000313" key="2">
    <source>
        <dbReference type="Proteomes" id="UP001054945"/>
    </source>
</evidence>
<protein>
    <submittedName>
        <fullName evidence="1">Uncharacterized protein</fullName>
    </submittedName>
</protein>
<dbReference type="EMBL" id="BPLR01011370">
    <property type="protein sequence ID" value="GIY46124.1"/>
    <property type="molecule type" value="Genomic_DNA"/>
</dbReference>
<sequence>MILPYRHYNQNGNTALSRQKGITCSPLKSSINGMPLNCAQDQPEREIQLYHWRKGLRVHLKSGPQNNYRRVPRDPRRNYFIQIDSGAFRALVPVIHRITGKGGQDSLGAGYSSGGQLCGNNSIARMISVTDSGSLAVVVGLQMAIFSRDWLFVGF</sequence>
<proteinExistence type="predicted"/>
<comment type="caution">
    <text evidence="1">The sequence shown here is derived from an EMBL/GenBank/DDBJ whole genome shotgun (WGS) entry which is preliminary data.</text>
</comment>
<dbReference type="AlphaFoldDB" id="A0AAV4TK63"/>
<gene>
    <name evidence="1" type="ORF">CEXT_771381</name>
</gene>
<dbReference type="Proteomes" id="UP001054945">
    <property type="component" value="Unassembled WGS sequence"/>
</dbReference>